<dbReference type="RefSeq" id="WP_131156412.1">
    <property type="nucleotide sequence ID" value="NZ_CP036402.1"/>
</dbReference>
<evidence type="ECO:0000259" key="3">
    <source>
        <dbReference type="Pfam" id="PF01557"/>
    </source>
</evidence>
<organism evidence="4 5">
    <name type="scientific">Egibacter rhizosphaerae</name>
    <dbReference type="NCBI Taxonomy" id="1670831"/>
    <lineage>
        <taxon>Bacteria</taxon>
        <taxon>Bacillati</taxon>
        <taxon>Actinomycetota</taxon>
        <taxon>Nitriliruptoria</taxon>
        <taxon>Egibacterales</taxon>
        <taxon>Egibacteraceae</taxon>
        <taxon>Egibacter</taxon>
    </lineage>
</organism>
<keyword evidence="5" id="KW-1185">Reference proteome</keyword>
<dbReference type="KEGG" id="erz:ER308_18835"/>
<dbReference type="Proteomes" id="UP000291469">
    <property type="component" value="Chromosome"/>
</dbReference>
<dbReference type="Pfam" id="PF01557">
    <property type="entry name" value="FAA_hydrolase"/>
    <property type="match status" value="1"/>
</dbReference>
<dbReference type="InterPro" id="IPR051121">
    <property type="entry name" value="FAH"/>
</dbReference>
<evidence type="ECO:0000313" key="4">
    <source>
        <dbReference type="EMBL" id="QBI21420.1"/>
    </source>
</evidence>
<gene>
    <name evidence="4" type="ORF">ER308_18835</name>
</gene>
<dbReference type="GO" id="GO:0016787">
    <property type="term" value="F:hydrolase activity"/>
    <property type="evidence" value="ECO:0007669"/>
    <property type="project" value="UniProtKB-KW"/>
</dbReference>
<dbReference type="InterPro" id="IPR011234">
    <property type="entry name" value="Fumarylacetoacetase-like_C"/>
</dbReference>
<protein>
    <submittedName>
        <fullName evidence="4">Fumarylacetoacetate hydrolase</fullName>
    </submittedName>
</protein>
<reference evidence="4 5" key="1">
    <citation type="submission" date="2019-01" db="EMBL/GenBank/DDBJ databases">
        <title>Egibacter rhizosphaerae EGI 80759T.</title>
        <authorList>
            <person name="Chen D.-D."/>
            <person name="Tian Y."/>
            <person name="Jiao J.-Y."/>
            <person name="Zhang X.-T."/>
            <person name="Zhang Y.-G."/>
            <person name="Zhang Y."/>
            <person name="Xiao M."/>
            <person name="Shu W.-S."/>
            <person name="Li W.-J."/>
        </authorList>
    </citation>
    <scope>NUCLEOTIDE SEQUENCE [LARGE SCALE GENOMIC DNA]</scope>
    <source>
        <strain evidence="4 5">EGI 80759</strain>
    </source>
</reference>
<keyword evidence="4" id="KW-0378">Hydrolase</keyword>
<dbReference type="PANTHER" id="PTHR42796:SF7">
    <property type="entry name" value="2-DEHYDRO-3-DEOXY-D-ARABINONATE DEHYDRATASE"/>
    <property type="match status" value="1"/>
</dbReference>
<evidence type="ECO:0000256" key="2">
    <source>
        <dbReference type="ARBA" id="ARBA00022723"/>
    </source>
</evidence>
<dbReference type="PANTHER" id="PTHR42796">
    <property type="entry name" value="FUMARYLACETOACETATE HYDROLASE DOMAIN-CONTAINING PROTEIN 2A-RELATED"/>
    <property type="match status" value="1"/>
</dbReference>
<dbReference type="SUPFAM" id="SSF56529">
    <property type="entry name" value="FAH"/>
    <property type="match status" value="1"/>
</dbReference>
<dbReference type="EMBL" id="CP036402">
    <property type="protein sequence ID" value="QBI21420.1"/>
    <property type="molecule type" value="Genomic_DNA"/>
</dbReference>
<proteinExistence type="inferred from homology"/>
<keyword evidence="2" id="KW-0479">Metal-binding</keyword>
<dbReference type="GO" id="GO:0044281">
    <property type="term" value="P:small molecule metabolic process"/>
    <property type="evidence" value="ECO:0007669"/>
    <property type="project" value="UniProtKB-ARBA"/>
</dbReference>
<dbReference type="Gene3D" id="3.90.850.10">
    <property type="entry name" value="Fumarylacetoacetase-like, C-terminal domain"/>
    <property type="match status" value="1"/>
</dbReference>
<sequence length="284" mass="30975">MGLWQLEFEGSCRLARGDPEDGPREVLREEVGLDEVVRAGADALQAVLASASDGPVPPGARVTAPVGQQEVWAAGVTYGRSRDARVEESGVPDSYDLVYAAPRPELFMKAAPGRVRGPGETVGVRADSGWDVPEPELALIADPRGELIAYTLGNDVSSRRIEGENPLYLPQAKMYRHSCALGPCLVPVDRAPERRDLRISLEVHREGQVCYADRVDVADMRRTPEELLEWLYRAQDYPNGVVLLTGTAIVPDDEFTLRPGDEVVVRVPGLGELRNAVERVGRSA</sequence>
<evidence type="ECO:0000313" key="5">
    <source>
        <dbReference type="Proteomes" id="UP000291469"/>
    </source>
</evidence>
<evidence type="ECO:0000256" key="1">
    <source>
        <dbReference type="ARBA" id="ARBA00010211"/>
    </source>
</evidence>
<dbReference type="GO" id="GO:0046872">
    <property type="term" value="F:metal ion binding"/>
    <property type="evidence" value="ECO:0007669"/>
    <property type="project" value="UniProtKB-KW"/>
</dbReference>
<feature type="domain" description="Fumarylacetoacetase-like C-terminal" evidence="3">
    <location>
        <begin position="104"/>
        <end position="277"/>
    </location>
</feature>
<dbReference type="OrthoDB" id="9779415at2"/>
<name>A0A411YJP6_9ACTN</name>
<dbReference type="AlphaFoldDB" id="A0A411YJP6"/>
<comment type="similarity">
    <text evidence="1">Belongs to the FAH family.</text>
</comment>
<dbReference type="InterPro" id="IPR036663">
    <property type="entry name" value="Fumarylacetoacetase_C_sf"/>
</dbReference>
<accession>A0A411YJP6</accession>